<feature type="region of interest" description="Disordered" evidence="7">
    <location>
        <begin position="1258"/>
        <end position="1390"/>
    </location>
</feature>
<dbReference type="PANTHER" id="PTHR22928:SF3">
    <property type="entry name" value="TELOMERE-ASSOCIATED PROTEIN RIF1"/>
    <property type="match status" value="1"/>
</dbReference>
<evidence type="ECO:0000256" key="2">
    <source>
        <dbReference type="ARBA" id="ARBA00004574"/>
    </source>
</evidence>
<comment type="subcellular location">
    <subcellularLocation>
        <location evidence="2">Chromosome</location>
        <location evidence="2">Telomere</location>
    </subcellularLocation>
    <subcellularLocation>
        <location evidence="1">Nucleus</location>
    </subcellularLocation>
</comment>
<feature type="region of interest" description="Disordered" evidence="7">
    <location>
        <begin position="1"/>
        <end position="57"/>
    </location>
</feature>
<dbReference type="Proteomes" id="UP000042958">
    <property type="component" value="Unassembled WGS sequence"/>
</dbReference>
<keyword evidence="3" id="KW-0158">Chromosome</keyword>
<evidence type="ECO:0000256" key="4">
    <source>
        <dbReference type="ARBA" id="ARBA00022895"/>
    </source>
</evidence>
<feature type="compositionally biased region" description="Polar residues" evidence="7">
    <location>
        <begin position="1096"/>
        <end position="1107"/>
    </location>
</feature>
<dbReference type="GO" id="GO:0000723">
    <property type="term" value="P:telomere maintenance"/>
    <property type="evidence" value="ECO:0007669"/>
    <property type="project" value="TreeGrafter"/>
</dbReference>
<name>A0A0F7TGC0_PENBI</name>
<feature type="compositionally biased region" description="Polar residues" evidence="7">
    <location>
        <begin position="1618"/>
        <end position="1628"/>
    </location>
</feature>
<feature type="compositionally biased region" description="Polar residues" evidence="7">
    <location>
        <begin position="1478"/>
        <end position="1502"/>
    </location>
</feature>
<evidence type="ECO:0000256" key="5">
    <source>
        <dbReference type="ARBA" id="ARBA00023242"/>
    </source>
</evidence>
<evidence type="ECO:0000259" key="8">
    <source>
        <dbReference type="Pfam" id="PF12231"/>
    </source>
</evidence>
<feature type="compositionally biased region" description="Basic residues" evidence="7">
    <location>
        <begin position="1581"/>
        <end position="1590"/>
    </location>
</feature>
<feature type="compositionally biased region" description="Polar residues" evidence="7">
    <location>
        <begin position="1120"/>
        <end position="1133"/>
    </location>
</feature>
<accession>A0A0F7TGC0</accession>
<evidence type="ECO:0000256" key="7">
    <source>
        <dbReference type="SAM" id="MobiDB-lite"/>
    </source>
</evidence>
<feature type="compositionally biased region" description="Pro residues" evidence="7">
    <location>
        <begin position="9"/>
        <end position="18"/>
    </location>
</feature>
<evidence type="ECO:0000313" key="9">
    <source>
        <dbReference type="EMBL" id="CEJ55565.1"/>
    </source>
</evidence>
<feature type="domain" description="Telomere-associated protein Rif1 N-terminal" evidence="8">
    <location>
        <begin position="138"/>
        <end position="511"/>
    </location>
</feature>
<dbReference type="Pfam" id="PF12231">
    <property type="entry name" value="Rif1_N"/>
    <property type="match status" value="1"/>
</dbReference>
<feature type="region of interest" description="Disordered" evidence="7">
    <location>
        <begin position="1096"/>
        <end position="1167"/>
    </location>
</feature>
<protein>
    <recommendedName>
        <fullName evidence="8">Telomere-associated protein Rif1 N-terminal domain-containing protein</fullName>
    </recommendedName>
</protein>
<evidence type="ECO:0000256" key="3">
    <source>
        <dbReference type="ARBA" id="ARBA00022454"/>
    </source>
</evidence>
<keyword evidence="4" id="KW-0779">Telomere</keyword>
<keyword evidence="10" id="KW-1185">Reference proteome</keyword>
<evidence type="ECO:0000256" key="6">
    <source>
        <dbReference type="ARBA" id="ARBA00023306"/>
    </source>
</evidence>
<dbReference type="STRING" id="104259.A0A0F7TGC0"/>
<feature type="region of interest" description="Disordered" evidence="7">
    <location>
        <begin position="1427"/>
        <end position="1670"/>
    </location>
</feature>
<proteinExistence type="predicted"/>
<dbReference type="GO" id="GO:0140445">
    <property type="term" value="C:chromosome, telomeric repeat region"/>
    <property type="evidence" value="ECO:0007669"/>
    <property type="project" value="TreeGrafter"/>
</dbReference>
<keyword evidence="6" id="KW-0131">Cell cycle</keyword>
<reference evidence="10" key="1">
    <citation type="journal article" date="2015" name="Genome Announc.">
        <title>Draft genome sequence of the fungus Penicillium brasilianum MG11.</title>
        <authorList>
            <person name="Horn F."/>
            <person name="Linde J."/>
            <person name="Mattern D.J."/>
            <person name="Walther G."/>
            <person name="Guthke R."/>
            <person name="Brakhage A.A."/>
            <person name="Valiante V."/>
        </authorList>
    </citation>
    <scope>NUCLEOTIDE SEQUENCE [LARGE SCALE GENOMIC DNA]</scope>
    <source>
        <strain evidence="10">MG11</strain>
    </source>
</reference>
<feature type="region of interest" description="Disordered" evidence="7">
    <location>
        <begin position="1224"/>
        <end position="1245"/>
    </location>
</feature>
<dbReference type="GO" id="GO:0005634">
    <property type="term" value="C:nucleus"/>
    <property type="evidence" value="ECO:0007669"/>
    <property type="project" value="UniProtKB-SubCell"/>
</dbReference>
<feature type="compositionally biased region" description="Polar residues" evidence="7">
    <location>
        <begin position="1638"/>
        <end position="1670"/>
    </location>
</feature>
<evidence type="ECO:0000313" key="10">
    <source>
        <dbReference type="Proteomes" id="UP000042958"/>
    </source>
</evidence>
<gene>
    <name evidence="9" type="ORF">PMG11_01816</name>
</gene>
<dbReference type="OrthoDB" id="5399929at2759"/>
<feature type="compositionally biased region" description="Polar residues" evidence="7">
    <location>
        <begin position="25"/>
        <end position="44"/>
    </location>
</feature>
<evidence type="ECO:0000256" key="1">
    <source>
        <dbReference type="ARBA" id="ARBA00004123"/>
    </source>
</evidence>
<organism evidence="9 10">
    <name type="scientific">Penicillium brasilianum</name>
    <dbReference type="NCBI Taxonomy" id="104259"/>
    <lineage>
        <taxon>Eukaryota</taxon>
        <taxon>Fungi</taxon>
        <taxon>Dikarya</taxon>
        <taxon>Ascomycota</taxon>
        <taxon>Pezizomycotina</taxon>
        <taxon>Eurotiomycetes</taxon>
        <taxon>Eurotiomycetidae</taxon>
        <taxon>Eurotiales</taxon>
        <taxon>Aspergillaceae</taxon>
        <taxon>Penicillium</taxon>
    </lineage>
</organism>
<sequence length="1763" mass="192766">MVEILGPLPARPPTPPRPGSRIDQNDPQSPHPVQTPGASSQTADASRAPPSSHGSKRVNFSPWLYTVIGSPISQSSSKPNDAKPITNAAFDSPQGGEGRPFKSILKETSSPIPVWSPNVNQYTTESFDMLLESVVQQLAGESVSSRLDAYINFFGALRTYDGLLRGNEIGEKLGLITDFIQRDVTRDLVNGTPMDTSLANQALKLSAAFIWQPDISTQLSEDFKIFLVEHAITSLQETKGAKSVLTHYLSILSTQNFSSKLMTTSRVTRLLAALQDLTKHVNGKAISFHRLCIYSRLLSQSKSTFLSQSSLWMEHLVFGLLHAHKDTRTKAISLGIQISVAAGPTPALSNNIRMLFERPLEGDRKLVTEIRERMSRMVASIDTGIHVPQIWSIVILLLRSKKWNLDQWEHFKEWLLVLQKCFNCSEPAIKAQAIRGWNLFIYAVSPNESTSRSLLKMLGKPVFSQFERKKSDKSGSPPSQLSLSSYYHLLYYAFRPSLPHQHVDTIWEEYVAAPSATIFSAFPALADSASLVLANLLWCPQAKVWTETRITDPAKMEVEELPSVEPRWVRSKISSVLGVFESLLKSSVWNQTDLEKSNIALAWNGLASALSLASSKEITPSGESMQAVASVLGLLYRLWTLGPSSLNAAGGQSEEAFFERFQFLSTTMIFSLGGIPFTEKLMLKIGDGSFQTSNTPTHRPSASVTNLDSPILHLLRTISKNTVISSPTPSYIRLVEGLITASCNGRISRGSRLELLHQCAELGITELKFTSNSPHLLEVIWKATALAAADALQSFPIESARERDGSVSRDYEIITNILVAGVSFPGASQEWSRLLDAYVRVARTEKGDCVLSDLIVEPIAESLSSISVHDTYLPITALLGHCLSIPFARETGLGLDHPVPHQLALPAFPYKLLKTVEQSLELGYHSLDASHTLHLSAFIESMTSFLGSGTPSFRSQALETLQAPLGLWIQDSELKVDVTFGVDSRFLTACRSLLSAILNILQTAVIDETSTLQTYATIICAGLESPHISRTKRFVDFLRSTKTSFDTRMSSTPMGQAFSTATSRLCAPVQLSQASAQASSFQFALLVSSTNSRTQEANLASSSSPKPANQPLIEPIPTRSIENGSTAFNSSPVIGTKDPALPNPTELEEPQLPTNDGTAAAEAPATFQKSRREMFRMIESIRSSSPAHTPGKLGFDTPSHLRRLHAQTGIPLTPTLVPAENEEGFIGSSPTPATRDLTPAMNLEAPGGQFQDIAMEDATDLPSSPPELTSRSPSPKKMSSSSRRARRRKRLQSSVAEEARKKASVPQADERPPSRRTRSALTQSTANDQNADAAPAPPMSTSEIIPKTLEKLSTPQSAKSKSSSKKRKRKGGSKAADGINEQTAQVPSTPVALQYFVDSSSEDLESQIASQLEQDLELAVDMVGKGQSGSALAIEDPEPATKKRKREEDNVQSTSRDRRRSTRLSTTKDLGITEVEETQVTQSQDTTISHPSKDVPSSNLSPTVTRRSTRSSQKKESELVVAQPVPETQIPETIPEEPPKDPESSQRPNKRSRKSLRLEDQSPPPLPLVEEQISTCPKSSRSSRSRKSRSSRNETQSQPRHFQEQRLPVEPAMENELFTASNDYSNAGSDFIAPQEPVESQTAPSSTEETDSQMTDVNPSTAPVSQGTNIQQNMDVDMVSENPSTSVPGPVLDVATTEIQTEPVPPTVEPDISEAGISRSLRKLLDDMKSAKLGPNALREVDDLLFNIRVEAHDASRRHNNPA</sequence>
<feature type="compositionally biased region" description="Low complexity" evidence="7">
    <location>
        <begin position="1524"/>
        <end position="1533"/>
    </location>
</feature>
<dbReference type="InterPro" id="IPR022031">
    <property type="entry name" value="Rif1_N"/>
</dbReference>
<dbReference type="EMBL" id="CDHK01000002">
    <property type="protein sequence ID" value="CEJ55565.1"/>
    <property type="molecule type" value="Genomic_DNA"/>
</dbReference>
<feature type="compositionally biased region" description="Low complexity" evidence="7">
    <location>
        <begin position="1270"/>
        <end position="1282"/>
    </location>
</feature>
<dbReference type="PANTHER" id="PTHR22928">
    <property type="entry name" value="TELOMERE-ASSOCIATED PROTEIN RIF1"/>
    <property type="match status" value="1"/>
</dbReference>
<feature type="compositionally biased region" description="Basic residues" evidence="7">
    <location>
        <begin position="1362"/>
        <end position="1372"/>
    </location>
</feature>
<feature type="region of interest" description="Disordered" evidence="7">
    <location>
        <begin position="72"/>
        <end position="101"/>
    </location>
</feature>
<keyword evidence="5" id="KW-0539">Nucleus</keyword>